<gene>
    <name evidence="2" type="ORF">Tsubulata_005021</name>
</gene>
<dbReference type="OrthoDB" id="1684445at2759"/>
<accession>A0A9Q0FB76</accession>
<evidence type="ECO:0000313" key="3">
    <source>
        <dbReference type="Proteomes" id="UP001141552"/>
    </source>
</evidence>
<proteinExistence type="predicted"/>
<sequence>MNQRKMAPDRIRTRREDKIVTLYNIDPAFYRKIISRNSSGGCSGRLSLYYQHHRSGKVPFNWERKPGQPRDAPEDSNQIVIPPVTLPPSAPIRVLSVTRRATGRPPCTGPRAFFLKKLKKMKMIKNTPHKQPPPPLQPPQPAVQGLPPLAGSKSRSSGAKKFFKKEMKKLKQISGVHKGKSKVEHKPEDGNTTTDERDVLGFSSSETSDFTSSSTNSSTSSSSSSSSSSFTRAIKSPK</sequence>
<evidence type="ECO:0000313" key="2">
    <source>
        <dbReference type="EMBL" id="KAJ4828146.1"/>
    </source>
</evidence>
<reference evidence="2" key="1">
    <citation type="submission" date="2022-02" db="EMBL/GenBank/DDBJ databases">
        <authorList>
            <person name="Henning P.M."/>
            <person name="McCubbin A.G."/>
            <person name="Shore J.S."/>
        </authorList>
    </citation>
    <scope>NUCLEOTIDE SEQUENCE</scope>
    <source>
        <strain evidence="2">F60SS</strain>
        <tissue evidence="2">Leaves</tissue>
    </source>
</reference>
<dbReference type="EMBL" id="JAKUCV010006248">
    <property type="protein sequence ID" value="KAJ4828146.1"/>
    <property type="molecule type" value="Genomic_DNA"/>
</dbReference>
<feature type="compositionally biased region" description="Low complexity" evidence="1">
    <location>
        <begin position="142"/>
        <end position="160"/>
    </location>
</feature>
<dbReference type="PANTHER" id="PTHR33257:SF23">
    <property type="match status" value="1"/>
</dbReference>
<feature type="non-terminal residue" evidence="2">
    <location>
        <position position="238"/>
    </location>
</feature>
<feature type="compositionally biased region" description="Basic residues" evidence="1">
    <location>
        <begin position="161"/>
        <end position="171"/>
    </location>
</feature>
<feature type="region of interest" description="Disordered" evidence="1">
    <location>
        <begin position="125"/>
        <end position="238"/>
    </location>
</feature>
<protein>
    <submittedName>
        <fullName evidence="2">Uncharacterized protein</fullName>
    </submittedName>
</protein>
<reference evidence="2" key="2">
    <citation type="journal article" date="2023" name="Plants (Basel)">
        <title>Annotation of the Turnera subulata (Passifloraceae) Draft Genome Reveals the S-Locus Evolved after the Divergence of Turneroideae from Passifloroideae in a Stepwise Manner.</title>
        <authorList>
            <person name="Henning P.M."/>
            <person name="Roalson E.H."/>
            <person name="Mir W."/>
            <person name="McCubbin A.G."/>
            <person name="Shore J.S."/>
        </authorList>
    </citation>
    <scope>NUCLEOTIDE SEQUENCE</scope>
    <source>
        <strain evidence="2">F60SS</strain>
    </source>
</reference>
<feature type="compositionally biased region" description="Pro residues" evidence="1">
    <location>
        <begin position="130"/>
        <end position="141"/>
    </location>
</feature>
<keyword evidence="3" id="KW-1185">Reference proteome</keyword>
<organism evidence="2 3">
    <name type="scientific">Turnera subulata</name>
    <dbReference type="NCBI Taxonomy" id="218843"/>
    <lineage>
        <taxon>Eukaryota</taxon>
        <taxon>Viridiplantae</taxon>
        <taxon>Streptophyta</taxon>
        <taxon>Embryophyta</taxon>
        <taxon>Tracheophyta</taxon>
        <taxon>Spermatophyta</taxon>
        <taxon>Magnoliopsida</taxon>
        <taxon>eudicotyledons</taxon>
        <taxon>Gunneridae</taxon>
        <taxon>Pentapetalae</taxon>
        <taxon>rosids</taxon>
        <taxon>fabids</taxon>
        <taxon>Malpighiales</taxon>
        <taxon>Passifloraceae</taxon>
        <taxon>Turnera</taxon>
    </lineage>
</organism>
<dbReference type="AlphaFoldDB" id="A0A9Q0FB76"/>
<feature type="compositionally biased region" description="Low complexity" evidence="1">
    <location>
        <begin position="202"/>
        <end position="231"/>
    </location>
</feature>
<name>A0A9Q0FB76_9ROSI</name>
<evidence type="ECO:0000256" key="1">
    <source>
        <dbReference type="SAM" id="MobiDB-lite"/>
    </source>
</evidence>
<dbReference type="PANTHER" id="PTHR33257">
    <property type="entry name" value="OS05G0165500 PROTEIN"/>
    <property type="match status" value="1"/>
</dbReference>
<feature type="compositionally biased region" description="Basic and acidic residues" evidence="1">
    <location>
        <begin position="181"/>
        <end position="199"/>
    </location>
</feature>
<dbReference type="Proteomes" id="UP001141552">
    <property type="component" value="Unassembled WGS sequence"/>
</dbReference>
<comment type="caution">
    <text evidence="2">The sequence shown here is derived from an EMBL/GenBank/DDBJ whole genome shotgun (WGS) entry which is preliminary data.</text>
</comment>